<feature type="domain" description="Apple" evidence="4">
    <location>
        <begin position="42"/>
        <end position="103"/>
    </location>
</feature>
<dbReference type="Pfam" id="PF14295">
    <property type="entry name" value="PAN_4"/>
    <property type="match status" value="1"/>
</dbReference>
<evidence type="ECO:0000313" key="6">
    <source>
        <dbReference type="Proteomes" id="UP000215453"/>
    </source>
</evidence>
<dbReference type="EMBL" id="LT882679">
    <property type="protein sequence ID" value="SMY23344.1"/>
    <property type="molecule type" value="Genomic_DNA"/>
</dbReference>
<name>A0A1Y6LFZ2_ZYMTR</name>
<evidence type="ECO:0000256" key="3">
    <source>
        <dbReference type="SAM" id="SignalP"/>
    </source>
</evidence>
<feature type="chain" id="PRO_5012667171" description="Apple domain-containing protein" evidence="3">
    <location>
        <begin position="21"/>
        <end position="128"/>
    </location>
</feature>
<proteinExistence type="predicted"/>
<sequence>MHFSSAVLFALVSNACLVSADSNQSYASSCRNRVVTVNGRSCNQQCGVDYPGGDYKSFRTSGYQGCVNACAMDSKCTHASYQCEYGICYLKVNKSYGQSGRQCGFGRLQRQVEGETTAQALHYLLCDK</sequence>
<accession>A0A1Y6LFZ2</accession>
<evidence type="ECO:0000256" key="2">
    <source>
        <dbReference type="ARBA" id="ARBA00023157"/>
    </source>
</evidence>
<evidence type="ECO:0000256" key="1">
    <source>
        <dbReference type="ARBA" id="ARBA00022737"/>
    </source>
</evidence>
<dbReference type="InterPro" id="IPR000177">
    <property type="entry name" value="Apple"/>
</dbReference>
<gene>
    <name evidence="5" type="ORF">ZT1A5_G4784</name>
</gene>
<organism evidence="5 6">
    <name type="scientific">Zymoseptoria tritici ST99CH_1A5</name>
    <dbReference type="NCBI Taxonomy" id="1276529"/>
    <lineage>
        <taxon>Eukaryota</taxon>
        <taxon>Fungi</taxon>
        <taxon>Dikarya</taxon>
        <taxon>Ascomycota</taxon>
        <taxon>Pezizomycotina</taxon>
        <taxon>Dothideomycetes</taxon>
        <taxon>Dothideomycetidae</taxon>
        <taxon>Mycosphaerellales</taxon>
        <taxon>Mycosphaerellaceae</taxon>
        <taxon>Zymoseptoria</taxon>
    </lineage>
</organism>
<dbReference type="SMART" id="SM00223">
    <property type="entry name" value="APPLE"/>
    <property type="match status" value="1"/>
</dbReference>
<protein>
    <recommendedName>
        <fullName evidence="4">Apple domain-containing protein</fullName>
    </recommendedName>
</protein>
<dbReference type="GO" id="GO:0006508">
    <property type="term" value="P:proteolysis"/>
    <property type="evidence" value="ECO:0007669"/>
    <property type="project" value="InterPro"/>
</dbReference>
<dbReference type="Gene3D" id="3.50.4.10">
    <property type="entry name" value="Hepatocyte Growth Factor"/>
    <property type="match status" value="1"/>
</dbReference>
<reference evidence="5 6" key="1">
    <citation type="submission" date="2016-10" db="EMBL/GenBank/DDBJ databases">
        <authorList>
            <person name="Varghese N."/>
        </authorList>
    </citation>
    <scope>NUCLEOTIDE SEQUENCE [LARGE SCALE GENOMIC DNA]</scope>
</reference>
<dbReference type="GO" id="GO:0005576">
    <property type="term" value="C:extracellular region"/>
    <property type="evidence" value="ECO:0007669"/>
    <property type="project" value="InterPro"/>
</dbReference>
<dbReference type="InterPro" id="IPR003609">
    <property type="entry name" value="Pan_app"/>
</dbReference>
<feature type="signal peptide" evidence="3">
    <location>
        <begin position="1"/>
        <end position="20"/>
    </location>
</feature>
<keyword evidence="2" id="KW-1015">Disulfide bond</keyword>
<keyword evidence="1" id="KW-0677">Repeat</keyword>
<evidence type="ECO:0000313" key="5">
    <source>
        <dbReference type="EMBL" id="SMY23344.1"/>
    </source>
</evidence>
<keyword evidence="3" id="KW-0732">Signal</keyword>
<evidence type="ECO:0000259" key="4">
    <source>
        <dbReference type="SMART" id="SM00223"/>
    </source>
</evidence>
<dbReference type="Proteomes" id="UP000215453">
    <property type="component" value="Chromosome 4"/>
</dbReference>
<dbReference type="AlphaFoldDB" id="A0A1Y6LFZ2"/>